<dbReference type="Gene3D" id="3.10.129.10">
    <property type="entry name" value="Hotdog Thioesterase"/>
    <property type="match status" value="2"/>
</dbReference>
<evidence type="ECO:0000256" key="3">
    <source>
        <dbReference type="ARBA" id="ARBA00022801"/>
    </source>
</evidence>
<dbReference type="InterPro" id="IPR049427">
    <property type="entry name" value="Acyl-ACP_TE_C"/>
</dbReference>
<accession>A0A379F0T5</accession>
<dbReference type="CDD" id="cd00586">
    <property type="entry name" value="4HBT"/>
    <property type="match status" value="1"/>
</dbReference>
<dbReference type="OrthoDB" id="9801517at2"/>
<keyword evidence="3" id="KW-0378">Hydrolase</keyword>
<evidence type="ECO:0000256" key="6">
    <source>
        <dbReference type="ARBA" id="ARBA00023098"/>
    </source>
</evidence>
<evidence type="ECO:0000256" key="5">
    <source>
        <dbReference type="ARBA" id="ARBA00022946"/>
    </source>
</evidence>
<protein>
    <submittedName>
        <fullName evidence="10">Acyl-ACP thioesterase</fullName>
    </submittedName>
</protein>
<name>A0A379F0T5_9BACT</name>
<keyword evidence="5" id="KW-0809">Transit peptide</keyword>
<keyword evidence="6" id="KW-0443">Lipid metabolism</keyword>
<gene>
    <name evidence="10" type="ORF">NCTC13043_00840</name>
</gene>
<dbReference type="Pfam" id="PF01643">
    <property type="entry name" value="Acyl-ACP_TE"/>
    <property type="match status" value="1"/>
</dbReference>
<evidence type="ECO:0000256" key="7">
    <source>
        <dbReference type="ARBA" id="ARBA00023160"/>
    </source>
</evidence>
<dbReference type="GO" id="GO:0000036">
    <property type="term" value="F:acyl carrier activity"/>
    <property type="evidence" value="ECO:0007669"/>
    <property type="project" value="TreeGrafter"/>
</dbReference>
<evidence type="ECO:0000313" key="11">
    <source>
        <dbReference type="Proteomes" id="UP000254235"/>
    </source>
</evidence>
<evidence type="ECO:0000259" key="8">
    <source>
        <dbReference type="Pfam" id="PF01643"/>
    </source>
</evidence>
<dbReference type="Proteomes" id="UP000254235">
    <property type="component" value="Unassembled WGS sequence"/>
</dbReference>
<reference evidence="10 11" key="1">
    <citation type="submission" date="2018-06" db="EMBL/GenBank/DDBJ databases">
        <authorList>
            <consortium name="Pathogen Informatics"/>
            <person name="Doyle S."/>
        </authorList>
    </citation>
    <scope>NUCLEOTIDE SEQUENCE [LARGE SCALE GENOMIC DNA]</scope>
    <source>
        <strain evidence="10 11">NCTC13043</strain>
    </source>
</reference>
<dbReference type="EMBL" id="UGTP01000001">
    <property type="protein sequence ID" value="SUC12241.1"/>
    <property type="molecule type" value="Genomic_DNA"/>
</dbReference>
<dbReference type="InterPro" id="IPR002864">
    <property type="entry name" value="Acyl-ACP_thioesterase_NHD"/>
</dbReference>
<evidence type="ECO:0000256" key="1">
    <source>
        <dbReference type="ARBA" id="ARBA00006500"/>
    </source>
</evidence>
<comment type="similarity">
    <text evidence="1">Belongs to the acyl-ACP thioesterase family.</text>
</comment>
<evidence type="ECO:0000256" key="4">
    <source>
        <dbReference type="ARBA" id="ARBA00022832"/>
    </source>
</evidence>
<evidence type="ECO:0000256" key="2">
    <source>
        <dbReference type="ARBA" id="ARBA00022516"/>
    </source>
</evidence>
<dbReference type="Pfam" id="PF20791">
    <property type="entry name" value="Acyl-ACP_TE_C"/>
    <property type="match status" value="1"/>
</dbReference>
<dbReference type="PANTHER" id="PTHR31727">
    <property type="entry name" value="OLEOYL-ACYL CARRIER PROTEIN THIOESTERASE 1, CHLOROPLASTIC"/>
    <property type="match status" value="1"/>
</dbReference>
<dbReference type="PANTHER" id="PTHR31727:SF6">
    <property type="entry name" value="OLEOYL-ACYL CARRIER PROTEIN THIOESTERASE 1, CHLOROPLASTIC"/>
    <property type="match status" value="1"/>
</dbReference>
<dbReference type="InterPro" id="IPR029069">
    <property type="entry name" value="HotDog_dom_sf"/>
</dbReference>
<dbReference type="AlphaFoldDB" id="A0A379F0T5"/>
<feature type="domain" description="Acyl-ACP thioesterase N-terminal hotdog" evidence="8">
    <location>
        <begin position="39"/>
        <end position="149"/>
    </location>
</feature>
<keyword evidence="2" id="KW-0444">Lipid biosynthesis</keyword>
<feature type="domain" description="Acyl-ACP thioesterase-like C-terminal" evidence="9">
    <location>
        <begin position="184"/>
        <end position="250"/>
    </location>
</feature>
<keyword evidence="7" id="KW-0275">Fatty acid biosynthesis</keyword>
<dbReference type="InterPro" id="IPR045023">
    <property type="entry name" value="FATA/B"/>
</dbReference>
<dbReference type="SUPFAM" id="SSF54637">
    <property type="entry name" value="Thioesterase/thiol ester dehydrase-isomerase"/>
    <property type="match status" value="2"/>
</dbReference>
<evidence type="ECO:0000259" key="9">
    <source>
        <dbReference type="Pfam" id="PF20791"/>
    </source>
</evidence>
<sequence length="277" mass="32473">MQIFIRISLFLQEYIINRISDMNNLPKIGKYNFVAEPFHCDFTKHLFIGHLGNNLLNAADFHSNDRGYGVNYLNSVNKTWVLSRLSVELDKIPAIYEDFVVETWIDSVIRYFTNRNFKITNKDGYVYGYGKSIWAMIDTTTRQPVDILKTSNETISEYLETDYANPIKKSSRVKLDDDLKLQQSILTTYSDIDINGHVNSIKYIEHILDLFPIEYYKKYRIKRFDIAYIMESHNNDKLNFYTNIDSINECNNAVSVRVTKSGFKEEKEVCRCQFSFG</sequence>
<proteinExistence type="inferred from homology"/>
<keyword evidence="4" id="KW-0276">Fatty acid metabolism</keyword>
<dbReference type="GO" id="GO:0016297">
    <property type="term" value="F:fatty acyl-[ACP] hydrolase activity"/>
    <property type="evidence" value="ECO:0007669"/>
    <property type="project" value="InterPro"/>
</dbReference>
<evidence type="ECO:0000313" key="10">
    <source>
        <dbReference type="EMBL" id="SUC12241.1"/>
    </source>
</evidence>
<organism evidence="10 11">
    <name type="scientific">Prevotella pallens</name>
    <dbReference type="NCBI Taxonomy" id="60133"/>
    <lineage>
        <taxon>Bacteria</taxon>
        <taxon>Pseudomonadati</taxon>
        <taxon>Bacteroidota</taxon>
        <taxon>Bacteroidia</taxon>
        <taxon>Bacteroidales</taxon>
        <taxon>Prevotellaceae</taxon>
        <taxon>Prevotella</taxon>
    </lineage>
</organism>